<keyword evidence="2" id="KW-1185">Reference proteome</keyword>
<dbReference type="VEuPathDB" id="FungiDB:TREMEDRAFT_63864"/>
<comment type="caution">
    <text evidence="1">The sequence shown here is derived from an EMBL/GenBank/DDBJ whole genome shotgun (WGS) entry which is preliminary data.</text>
</comment>
<evidence type="ECO:0008006" key="3">
    <source>
        <dbReference type="Google" id="ProtNLM"/>
    </source>
</evidence>
<gene>
    <name evidence="1" type="ORF">M231_05560</name>
</gene>
<accession>A0A4Q1BHU0</accession>
<name>A0A4Q1BHU0_TREME</name>
<dbReference type="Proteomes" id="UP000289152">
    <property type="component" value="Unassembled WGS sequence"/>
</dbReference>
<reference evidence="1 2" key="1">
    <citation type="submission" date="2016-06" db="EMBL/GenBank/DDBJ databases">
        <title>Evolution of pathogenesis and genome organization in the Tremellales.</title>
        <authorList>
            <person name="Cuomo C."/>
            <person name="Litvintseva A."/>
            <person name="Heitman J."/>
            <person name="Chen Y."/>
            <person name="Sun S."/>
            <person name="Springer D."/>
            <person name="Dromer F."/>
            <person name="Young S."/>
            <person name="Zeng Q."/>
            <person name="Chapman S."/>
            <person name="Gujja S."/>
            <person name="Saif S."/>
            <person name="Birren B."/>
        </authorList>
    </citation>
    <scope>NUCLEOTIDE SEQUENCE [LARGE SCALE GENOMIC DNA]</scope>
    <source>
        <strain evidence="1 2">ATCC 28783</strain>
    </source>
</reference>
<dbReference type="EMBL" id="SDIL01000075">
    <property type="protein sequence ID" value="RXK37191.1"/>
    <property type="molecule type" value="Genomic_DNA"/>
</dbReference>
<dbReference type="AlphaFoldDB" id="A0A4Q1BHU0"/>
<proteinExistence type="predicted"/>
<evidence type="ECO:0000313" key="2">
    <source>
        <dbReference type="Proteomes" id="UP000289152"/>
    </source>
</evidence>
<protein>
    <recommendedName>
        <fullName evidence="3">BTB domain-containing protein</fullName>
    </recommendedName>
</protein>
<sequence>MLDETTHQNPLLQDILLKPTSGYPIPVKAHLLYTHSTVFRDMIDITIKSNSGLRQSPNELRSFEIDTTETNLAFFVQMLKGRKPWKRGSWA</sequence>
<organism evidence="1 2">
    <name type="scientific">Tremella mesenterica</name>
    <name type="common">Jelly fungus</name>
    <dbReference type="NCBI Taxonomy" id="5217"/>
    <lineage>
        <taxon>Eukaryota</taxon>
        <taxon>Fungi</taxon>
        <taxon>Dikarya</taxon>
        <taxon>Basidiomycota</taxon>
        <taxon>Agaricomycotina</taxon>
        <taxon>Tremellomycetes</taxon>
        <taxon>Tremellales</taxon>
        <taxon>Tremellaceae</taxon>
        <taxon>Tremella</taxon>
    </lineage>
</organism>
<evidence type="ECO:0000313" key="1">
    <source>
        <dbReference type="EMBL" id="RXK37191.1"/>
    </source>
</evidence>
<dbReference type="InParanoid" id="A0A4Q1BHU0"/>